<dbReference type="PROSITE" id="PS50885">
    <property type="entry name" value="HAMP"/>
    <property type="match status" value="1"/>
</dbReference>
<keyword evidence="3 9" id="KW-0812">Transmembrane</keyword>
<sequence length="564" mass="62016">MKIKWKIVLATVTAIIGFIIITSFSFLQIVTKLVNDETDKELINYSNLGLSLIDAHYPGDWHLEGDKIYKGDTLINNNFDAVDSFTEKTGILATVFAGDTRVSTTVKDADGKRQVGTKASDIIIKNVFNDGKEYQGTAVVAGNNADVFYIPLKDRDGNVIGMWFVGVYTKDIEAKINNSILSITGMLIIILFSGIIFSYLFGNIISKSIRLIKDNLEKLEKGELTIHFDTKIAKSKDEIGDITRSFINMQNQISKTMYSIKKESRKIEDTAISLADNANAVYNNVEDISATTQELSAGMEETAASSEEMSATSVEIEKEITRVSDKSNHGLELTAEIKERAEKLKEIALESQKTAMEIYDKANRQLRQAIDKTSAIEEIRALSRTILNITSQTNLLALNAAIESARAGEAGKGFAVVANEIRLLAENSQDAVTKIEAISMDVSGAVEELVTDSRNILDFIDNKVSNDYKLLVQTGEQYSEDANTVESMMEEIKTSTVQLFESIQFIRQAIDEVTVATNEGASGSSEIAGKSSAIASKTSEVLEQANSNKESAVQLNELINFFKL</sequence>
<dbReference type="Pfam" id="PF17202">
    <property type="entry name" value="sCache_3_3"/>
    <property type="match status" value="1"/>
</dbReference>
<dbReference type="CDD" id="cd06225">
    <property type="entry name" value="HAMP"/>
    <property type="match status" value="1"/>
</dbReference>
<evidence type="ECO:0000256" key="3">
    <source>
        <dbReference type="ARBA" id="ARBA00022692"/>
    </source>
</evidence>
<accession>A0A6P1TQC6</accession>
<evidence type="ECO:0000313" key="12">
    <source>
        <dbReference type="EMBL" id="QHQ62547.1"/>
    </source>
</evidence>
<organism evidence="12 13">
    <name type="scientific">Anaerocolumna sedimenticola</name>
    <dbReference type="NCBI Taxonomy" id="2696063"/>
    <lineage>
        <taxon>Bacteria</taxon>
        <taxon>Bacillati</taxon>
        <taxon>Bacillota</taxon>
        <taxon>Clostridia</taxon>
        <taxon>Lachnospirales</taxon>
        <taxon>Lachnospiraceae</taxon>
        <taxon>Anaerocolumna</taxon>
    </lineage>
</organism>
<dbReference type="AlphaFoldDB" id="A0A6P1TQC6"/>
<dbReference type="InterPro" id="IPR004089">
    <property type="entry name" value="MCPsignal_dom"/>
</dbReference>
<evidence type="ECO:0000313" key="13">
    <source>
        <dbReference type="Proteomes" id="UP000464314"/>
    </source>
</evidence>
<keyword evidence="2" id="KW-1003">Cell membrane</keyword>
<dbReference type="EMBL" id="CP048000">
    <property type="protein sequence ID" value="QHQ62547.1"/>
    <property type="molecule type" value="Genomic_DNA"/>
</dbReference>
<proteinExistence type="inferred from homology"/>
<evidence type="ECO:0000259" key="11">
    <source>
        <dbReference type="PROSITE" id="PS50885"/>
    </source>
</evidence>
<dbReference type="SUPFAM" id="SSF58104">
    <property type="entry name" value="Methyl-accepting chemotaxis protein (MCP) signaling domain"/>
    <property type="match status" value="1"/>
</dbReference>
<feature type="transmembrane region" description="Helical" evidence="9">
    <location>
        <begin position="7"/>
        <end position="27"/>
    </location>
</feature>
<dbReference type="InterPro" id="IPR029151">
    <property type="entry name" value="Sensor-like_sf"/>
</dbReference>
<dbReference type="InterPro" id="IPR033463">
    <property type="entry name" value="sCache_3"/>
</dbReference>
<dbReference type="KEGG" id="anr:Ana3638_18610"/>
<dbReference type="RefSeq" id="WP_161839370.1">
    <property type="nucleotide sequence ID" value="NZ_CP048000.1"/>
</dbReference>
<dbReference type="GO" id="GO:0007165">
    <property type="term" value="P:signal transduction"/>
    <property type="evidence" value="ECO:0007669"/>
    <property type="project" value="UniProtKB-KW"/>
</dbReference>
<name>A0A6P1TQC6_9FIRM</name>
<comment type="similarity">
    <text evidence="7">Belongs to the methyl-accepting chemotaxis (MCP) protein family.</text>
</comment>
<evidence type="ECO:0000256" key="8">
    <source>
        <dbReference type="PROSITE-ProRule" id="PRU00284"/>
    </source>
</evidence>
<dbReference type="PROSITE" id="PS50111">
    <property type="entry name" value="CHEMOTAXIS_TRANSDUC_2"/>
    <property type="match status" value="1"/>
</dbReference>
<protein>
    <submittedName>
        <fullName evidence="12">Methyl-accepting chemotaxis protein</fullName>
    </submittedName>
</protein>
<dbReference type="PANTHER" id="PTHR32089">
    <property type="entry name" value="METHYL-ACCEPTING CHEMOTAXIS PROTEIN MCPB"/>
    <property type="match status" value="1"/>
</dbReference>
<evidence type="ECO:0000256" key="6">
    <source>
        <dbReference type="ARBA" id="ARBA00023224"/>
    </source>
</evidence>
<dbReference type="Proteomes" id="UP000464314">
    <property type="component" value="Chromosome"/>
</dbReference>
<dbReference type="GO" id="GO:0006935">
    <property type="term" value="P:chemotaxis"/>
    <property type="evidence" value="ECO:0007669"/>
    <property type="project" value="InterPro"/>
</dbReference>
<dbReference type="InterPro" id="IPR003660">
    <property type="entry name" value="HAMP_dom"/>
</dbReference>
<keyword evidence="13" id="KW-1185">Reference proteome</keyword>
<dbReference type="Pfam" id="PF00015">
    <property type="entry name" value="MCPsignal"/>
    <property type="match status" value="1"/>
</dbReference>
<evidence type="ECO:0000256" key="4">
    <source>
        <dbReference type="ARBA" id="ARBA00022989"/>
    </source>
</evidence>
<evidence type="ECO:0000256" key="9">
    <source>
        <dbReference type="SAM" id="Phobius"/>
    </source>
</evidence>
<dbReference type="InterPro" id="IPR004090">
    <property type="entry name" value="Chemotax_Me-accpt_rcpt"/>
</dbReference>
<feature type="domain" description="Methyl-accepting transducer" evidence="10">
    <location>
        <begin position="277"/>
        <end position="535"/>
    </location>
</feature>
<evidence type="ECO:0000256" key="5">
    <source>
        <dbReference type="ARBA" id="ARBA00023136"/>
    </source>
</evidence>
<reference evidence="12 13" key="1">
    <citation type="submission" date="2020-01" db="EMBL/GenBank/DDBJ databases">
        <title>Genome analysis of Anaerocolumna sp. CBA3638.</title>
        <authorList>
            <person name="Kim J."/>
            <person name="Roh S.W."/>
        </authorList>
    </citation>
    <scope>NUCLEOTIDE SEQUENCE [LARGE SCALE GENOMIC DNA]</scope>
    <source>
        <strain evidence="12 13">CBA3638</strain>
    </source>
</reference>
<dbReference type="PRINTS" id="PR00260">
    <property type="entry name" value="CHEMTRNSDUCR"/>
</dbReference>
<keyword evidence="5 9" id="KW-0472">Membrane</keyword>
<keyword evidence="4 9" id="KW-1133">Transmembrane helix</keyword>
<comment type="subcellular location">
    <subcellularLocation>
        <location evidence="1">Cell membrane</location>
        <topology evidence="1">Multi-pass membrane protein</topology>
    </subcellularLocation>
</comment>
<dbReference type="Pfam" id="PF00672">
    <property type="entry name" value="HAMP"/>
    <property type="match status" value="1"/>
</dbReference>
<keyword evidence="6 8" id="KW-0807">Transducer</keyword>
<evidence type="ECO:0000256" key="1">
    <source>
        <dbReference type="ARBA" id="ARBA00004651"/>
    </source>
</evidence>
<dbReference type="PANTHER" id="PTHR32089:SF112">
    <property type="entry name" value="LYSOZYME-LIKE PROTEIN-RELATED"/>
    <property type="match status" value="1"/>
</dbReference>
<dbReference type="SUPFAM" id="SSF103190">
    <property type="entry name" value="Sensory domain-like"/>
    <property type="match status" value="1"/>
</dbReference>
<evidence type="ECO:0000259" key="10">
    <source>
        <dbReference type="PROSITE" id="PS50111"/>
    </source>
</evidence>
<dbReference type="GO" id="GO:0004888">
    <property type="term" value="F:transmembrane signaling receptor activity"/>
    <property type="evidence" value="ECO:0007669"/>
    <property type="project" value="InterPro"/>
</dbReference>
<evidence type="ECO:0000256" key="7">
    <source>
        <dbReference type="ARBA" id="ARBA00029447"/>
    </source>
</evidence>
<dbReference type="GO" id="GO:0005886">
    <property type="term" value="C:plasma membrane"/>
    <property type="evidence" value="ECO:0007669"/>
    <property type="project" value="UniProtKB-SubCell"/>
</dbReference>
<feature type="domain" description="HAMP" evidence="11">
    <location>
        <begin position="203"/>
        <end position="258"/>
    </location>
</feature>
<gene>
    <name evidence="12" type="ORF">Ana3638_18610</name>
</gene>
<feature type="transmembrane region" description="Helical" evidence="9">
    <location>
        <begin position="180"/>
        <end position="201"/>
    </location>
</feature>
<evidence type="ECO:0000256" key="2">
    <source>
        <dbReference type="ARBA" id="ARBA00022475"/>
    </source>
</evidence>
<dbReference type="SMART" id="SM00283">
    <property type="entry name" value="MA"/>
    <property type="match status" value="1"/>
</dbReference>
<dbReference type="Gene3D" id="1.10.287.950">
    <property type="entry name" value="Methyl-accepting chemotaxis protein"/>
    <property type="match status" value="1"/>
</dbReference>